<feature type="region of interest" description="Disordered" evidence="1">
    <location>
        <begin position="274"/>
        <end position="364"/>
    </location>
</feature>
<evidence type="ECO:0000256" key="1">
    <source>
        <dbReference type="SAM" id="MobiDB-lite"/>
    </source>
</evidence>
<accession>A0AAV1TQX7</accession>
<dbReference type="AlphaFoldDB" id="A0AAV1TQX7"/>
<name>A0AAV1TQX7_9STRA</name>
<comment type="caution">
    <text evidence="2">The sequence shown here is derived from an EMBL/GenBank/DDBJ whole genome shotgun (WGS) entry which is preliminary data.</text>
</comment>
<evidence type="ECO:0000313" key="3">
    <source>
        <dbReference type="Proteomes" id="UP001162060"/>
    </source>
</evidence>
<dbReference type="Proteomes" id="UP001162060">
    <property type="component" value="Unassembled WGS sequence"/>
</dbReference>
<proteinExistence type="predicted"/>
<feature type="compositionally biased region" description="Polar residues" evidence="1">
    <location>
        <begin position="294"/>
        <end position="321"/>
    </location>
</feature>
<dbReference type="EMBL" id="CAKLBY020000069">
    <property type="protein sequence ID" value="CAK7923595.1"/>
    <property type="molecule type" value="Genomic_DNA"/>
</dbReference>
<sequence>MLSSNKLYVTCATAALIMSSIAATEYNEDLHLGVGAGVGLNLGGTTIGAGAGADVILGTGNAEQISYAPCPDSEGNTEHPPASYGGYPSTIIGVGAGLGANIGGSGGLSVDAGAGAIVGSGTAGHRSTFDDYNGIGVGAAADVNIGGSGLLSAGAAAGAIVGTGTADHRSTFDDYNGIGVGAAADVNIGGSGLLSAGAAAGAIVGTGTADHRSTFDDYSGIGVGADVNIGSSGGLSAGVGAGVGLFTGGTEGHPFVQEYTGGINAGAGLIVGIDGHPVTTEDHHTEDNMGNGYGQQDQTTPNQVNGEPTQQQGQGDSSNLYGDNGLDPDENGSTKQKPVKMGYVPQKEVSTSAMPTGRRLRAQI</sequence>
<organism evidence="2 3">
    <name type="scientific">Peronospora matthiolae</name>
    <dbReference type="NCBI Taxonomy" id="2874970"/>
    <lineage>
        <taxon>Eukaryota</taxon>
        <taxon>Sar</taxon>
        <taxon>Stramenopiles</taxon>
        <taxon>Oomycota</taxon>
        <taxon>Peronosporomycetes</taxon>
        <taxon>Peronosporales</taxon>
        <taxon>Peronosporaceae</taxon>
        <taxon>Peronospora</taxon>
    </lineage>
</organism>
<protein>
    <submittedName>
        <fullName evidence="2">Uncharacterized protein</fullName>
    </submittedName>
</protein>
<reference evidence="2" key="1">
    <citation type="submission" date="2024-01" db="EMBL/GenBank/DDBJ databases">
        <authorList>
            <person name="Webb A."/>
        </authorList>
    </citation>
    <scope>NUCLEOTIDE SEQUENCE</scope>
    <source>
        <strain evidence="2">Pm1</strain>
    </source>
</reference>
<evidence type="ECO:0000313" key="2">
    <source>
        <dbReference type="EMBL" id="CAK7923595.1"/>
    </source>
</evidence>
<gene>
    <name evidence="2" type="ORF">PM001_LOCUS8745</name>
</gene>